<dbReference type="InterPro" id="IPR036597">
    <property type="entry name" value="Fido-like_dom_sf"/>
</dbReference>
<protein>
    <recommendedName>
        <fullName evidence="1">Fido domain-containing protein</fullName>
    </recommendedName>
</protein>
<dbReference type="EMBL" id="MFLP01000034">
    <property type="protein sequence ID" value="OGG69300.1"/>
    <property type="molecule type" value="Genomic_DNA"/>
</dbReference>
<dbReference type="SUPFAM" id="SSF140931">
    <property type="entry name" value="Fic-like"/>
    <property type="match status" value="1"/>
</dbReference>
<evidence type="ECO:0000313" key="2">
    <source>
        <dbReference type="EMBL" id="OGG69300.1"/>
    </source>
</evidence>
<sequence length="72" mass="8491">MIKNHPFQNGNKRVAVMTLLYFLAQNQRWLTVKNELMYIFATGIAKSDPKNKDEIIKNTKSFLRKHIVKQDL</sequence>
<dbReference type="Pfam" id="PF02661">
    <property type="entry name" value="Fic"/>
    <property type="match status" value="1"/>
</dbReference>
<dbReference type="PROSITE" id="PS51459">
    <property type="entry name" value="FIDO"/>
    <property type="match status" value="1"/>
</dbReference>
<reference evidence="2 3" key="1">
    <citation type="journal article" date="2016" name="Nat. Commun.">
        <title>Thousands of microbial genomes shed light on interconnected biogeochemical processes in an aquifer system.</title>
        <authorList>
            <person name="Anantharaman K."/>
            <person name="Brown C.T."/>
            <person name="Hug L.A."/>
            <person name="Sharon I."/>
            <person name="Castelle C.J."/>
            <person name="Probst A.J."/>
            <person name="Thomas B.C."/>
            <person name="Singh A."/>
            <person name="Wilkins M.J."/>
            <person name="Karaoz U."/>
            <person name="Brodie E.L."/>
            <person name="Williams K.H."/>
            <person name="Hubbard S.S."/>
            <person name="Banfield J.F."/>
        </authorList>
    </citation>
    <scope>NUCLEOTIDE SEQUENCE [LARGE SCALE GENOMIC DNA]</scope>
</reference>
<gene>
    <name evidence="2" type="ORF">A3F27_01400</name>
</gene>
<dbReference type="NCBIfam" id="TIGR01550">
    <property type="entry name" value="DOC_P1"/>
    <property type="match status" value="1"/>
</dbReference>
<dbReference type="Proteomes" id="UP000176689">
    <property type="component" value="Unassembled WGS sequence"/>
</dbReference>
<evidence type="ECO:0000313" key="3">
    <source>
        <dbReference type="Proteomes" id="UP000176689"/>
    </source>
</evidence>
<accession>A0A1F6E6Y3</accession>
<comment type="caution">
    <text evidence="2">The sequence shown here is derived from an EMBL/GenBank/DDBJ whole genome shotgun (WGS) entry which is preliminary data.</text>
</comment>
<name>A0A1F6E6Y3_9BACT</name>
<dbReference type="InterPro" id="IPR003812">
    <property type="entry name" value="Fido"/>
</dbReference>
<organism evidence="2 3">
    <name type="scientific">Candidatus Kaiserbacteria bacterium RIFCSPHIGHO2_12_FULL_53_13</name>
    <dbReference type="NCBI Taxonomy" id="1798502"/>
    <lineage>
        <taxon>Bacteria</taxon>
        <taxon>Candidatus Kaiseribacteriota</taxon>
    </lineage>
</organism>
<dbReference type="GO" id="GO:0016301">
    <property type="term" value="F:kinase activity"/>
    <property type="evidence" value="ECO:0007669"/>
    <property type="project" value="InterPro"/>
</dbReference>
<dbReference type="AlphaFoldDB" id="A0A1F6E6Y3"/>
<proteinExistence type="predicted"/>
<evidence type="ECO:0000259" key="1">
    <source>
        <dbReference type="PROSITE" id="PS51459"/>
    </source>
</evidence>
<feature type="domain" description="Fido" evidence="1">
    <location>
        <begin position="1"/>
        <end position="65"/>
    </location>
</feature>
<dbReference type="InterPro" id="IPR006440">
    <property type="entry name" value="Doc"/>
</dbReference>
<dbReference type="Gene3D" id="1.10.1790.50">
    <property type="match status" value="1"/>
</dbReference>